<dbReference type="RefSeq" id="WP_009528802.1">
    <property type="nucleotide sequence ID" value="NZ_JH414598.1"/>
</dbReference>
<comment type="caution">
    <text evidence="6">The sequence shown here is derived from an EMBL/GenBank/DDBJ whole genome shotgun (WGS) entry which is preliminary data.</text>
</comment>
<dbReference type="InterPro" id="IPR021147">
    <property type="entry name" value="DUF697"/>
</dbReference>
<keyword evidence="2 5" id="KW-0812">Transmembrane</keyword>
<accession>G9XFG5</accession>
<dbReference type="GO" id="GO:0016020">
    <property type="term" value="C:membrane"/>
    <property type="evidence" value="ECO:0007669"/>
    <property type="project" value="UniProtKB-SubCell"/>
</dbReference>
<feature type="transmembrane region" description="Helical" evidence="5">
    <location>
        <begin position="75"/>
        <end position="93"/>
    </location>
</feature>
<proteinExistence type="predicted"/>
<evidence type="ECO:0000256" key="2">
    <source>
        <dbReference type="ARBA" id="ARBA00022692"/>
    </source>
</evidence>
<feature type="transmembrane region" description="Helical" evidence="5">
    <location>
        <begin position="105"/>
        <end position="130"/>
    </location>
</feature>
<sequence length="166" mass="17285">MLNEFNEKQKEMEISKMNKKAEDVVTTAVAAAAAIGGVPIPFADAPLLISAQVAMMAKISDVYKIDIGKDGLKMLAVAALGAGGGGFIGRVIANNLLKCIPFGGPLIGGLISGATAAAITLSMGNSFIAVCKKVKLGELIYSDIISTKGVSYMTGEFEKQMKKNKK</sequence>
<evidence type="ECO:0000313" key="6">
    <source>
        <dbReference type="EMBL" id="EHL16690.1"/>
    </source>
</evidence>
<evidence type="ECO:0008006" key="8">
    <source>
        <dbReference type="Google" id="ProtNLM"/>
    </source>
</evidence>
<feature type="transmembrane region" description="Helical" evidence="5">
    <location>
        <begin position="21"/>
        <end position="40"/>
    </location>
</feature>
<organism evidence="6 7">
    <name type="scientific">Peptoanaerobacter stomatis</name>
    <dbReference type="NCBI Taxonomy" id="796937"/>
    <lineage>
        <taxon>Bacteria</taxon>
        <taxon>Bacillati</taxon>
        <taxon>Bacillota</taxon>
        <taxon>Clostridia</taxon>
        <taxon>Peptostreptococcales</taxon>
        <taxon>Filifactoraceae</taxon>
        <taxon>Peptoanaerobacter</taxon>
    </lineage>
</organism>
<reference evidence="6 7" key="1">
    <citation type="submission" date="2011-08" db="EMBL/GenBank/DDBJ databases">
        <title>The Genome Sequence of Eubacteriaceae bacterium CM5.</title>
        <authorList>
            <consortium name="The Broad Institute Genome Sequencing Platform"/>
            <person name="Earl A."/>
            <person name="Ward D."/>
            <person name="Feldgarden M."/>
            <person name="Gevers D."/>
            <person name="Sizova M."/>
            <person name="Hazen A."/>
            <person name="Epstein S."/>
            <person name="Young S.K."/>
            <person name="Zeng Q."/>
            <person name="Gargeya S."/>
            <person name="Fitzgerald M."/>
            <person name="Haas B."/>
            <person name="Abouelleil A."/>
            <person name="Alvarado L."/>
            <person name="Arachchi H.M."/>
            <person name="Berlin A."/>
            <person name="Brown A."/>
            <person name="Chapman S.B."/>
            <person name="Chen Z."/>
            <person name="Dunbar C."/>
            <person name="Freedman E."/>
            <person name="Gearin G."/>
            <person name="Gellesch M."/>
            <person name="Goldberg J."/>
            <person name="Griggs A."/>
            <person name="Gujja S."/>
            <person name="Heiman D."/>
            <person name="Howarth C."/>
            <person name="Larson L."/>
            <person name="Lui A."/>
            <person name="MacDonald P.J.P."/>
            <person name="Montmayeur A."/>
            <person name="Murphy C."/>
            <person name="Neiman D."/>
            <person name="Pearson M."/>
            <person name="Priest M."/>
            <person name="Roberts A."/>
            <person name="Saif S."/>
            <person name="Shea T."/>
            <person name="Shenoy N."/>
            <person name="Sisk P."/>
            <person name="Stolte C."/>
            <person name="Sykes S."/>
            <person name="Wortman J."/>
            <person name="Nusbaum C."/>
            <person name="Birren B."/>
        </authorList>
    </citation>
    <scope>NUCLEOTIDE SEQUENCE [LARGE SCALE GENOMIC DNA]</scope>
    <source>
        <strain evidence="6 7">CM5</strain>
    </source>
</reference>
<keyword evidence="3 5" id="KW-1133">Transmembrane helix</keyword>
<dbReference type="Proteomes" id="UP000003379">
    <property type="component" value="Unassembled WGS sequence"/>
</dbReference>
<protein>
    <recommendedName>
        <fullName evidence="8">DUF697 domain-containing protein</fullName>
    </recommendedName>
</protein>
<evidence type="ECO:0000313" key="7">
    <source>
        <dbReference type="Proteomes" id="UP000003379"/>
    </source>
</evidence>
<dbReference type="AlphaFoldDB" id="G9XFG5"/>
<evidence type="ECO:0000256" key="4">
    <source>
        <dbReference type="ARBA" id="ARBA00023136"/>
    </source>
</evidence>
<comment type="subcellular location">
    <subcellularLocation>
        <location evidence="1">Membrane</location>
        <topology evidence="1">Multi-pass membrane protein</topology>
    </subcellularLocation>
</comment>
<keyword evidence="4 5" id="KW-0472">Membrane</keyword>
<evidence type="ECO:0000256" key="3">
    <source>
        <dbReference type="ARBA" id="ARBA00022989"/>
    </source>
</evidence>
<dbReference type="Pfam" id="PF05128">
    <property type="entry name" value="DUF697"/>
    <property type="match status" value="1"/>
</dbReference>
<evidence type="ECO:0000256" key="1">
    <source>
        <dbReference type="ARBA" id="ARBA00004141"/>
    </source>
</evidence>
<gene>
    <name evidence="6" type="ORF">HMPREF9628_00622</name>
</gene>
<dbReference type="EMBL" id="AFZG01000074">
    <property type="protein sequence ID" value="EHL16690.1"/>
    <property type="molecule type" value="Genomic_DNA"/>
</dbReference>
<name>G9XFG5_9FIRM</name>
<evidence type="ECO:0000256" key="5">
    <source>
        <dbReference type="SAM" id="Phobius"/>
    </source>
</evidence>
<dbReference type="HOGENOM" id="CLU_136186_0_0_9"/>